<evidence type="ECO:0000256" key="6">
    <source>
        <dbReference type="ARBA" id="ARBA00023180"/>
    </source>
</evidence>
<dbReference type="AlphaFoldDB" id="A0A183TE77"/>
<keyword evidence="3" id="KW-1003">Cell membrane</keyword>
<name>A0A183TE77_SCHSO</name>
<feature type="compositionally biased region" description="Low complexity" evidence="8">
    <location>
        <begin position="276"/>
        <end position="287"/>
    </location>
</feature>
<dbReference type="EMBL" id="UYSU01039303">
    <property type="protein sequence ID" value="VDM01161.1"/>
    <property type="molecule type" value="Genomic_DNA"/>
</dbReference>
<keyword evidence="3" id="KW-0472">Membrane</keyword>
<evidence type="ECO:0000256" key="8">
    <source>
        <dbReference type="SAM" id="MobiDB-lite"/>
    </source>
</evidence>
<dbReference type="GO" id="GO:0005886">
    <property type="term" value="C:plasma membrane"/>
    <property type="evidence" value="ECO:0007669"/>
    <property type="project" value="UniProtKB-SubCell"/>
</dbReference>
<accession>A0A183TE77</accession>
<feature type="compositionally biased region" description="Polar residues" evidence="8">
    <location>
        <begin position="223"/>
        <end position="232"/>
    </location>
</feature>
<evidence type="ECO:0000256" key="7">
    <source>
        <dbReference type="ARBA" id="ARBA00023224"/>
    </source>
</evidence>
<keyword evidence="4" id="KW-0297">G-protein coupled receptor</keyword>
<feature type="compositionally biased region" description="Basic residues" evidence="8">
    <location>
        <begin position="77"/>
        <end position="88"/>
    </location>
</feature>
<keyword evidence="6" id="KW-0325">Glycoprotein</keyword>
<evidence type="ECO:0000256" key="5">
    <source>
        <dbReference type="ARBA" id="ARBA00023170"/>
    </source>
</evidence>
<reference evidence="9 10" key="2">
    <citation type="submission" date="2018-11" db="EMBL/GenBank/DDBJ databases">
        <authorList>
            <consortium name="Pathogen Informatics"/>
        </authorList>
    </citation>
    <scope>NUCLEOTIDE SEQUENCE [LARGE SCALE GENOMIC DNA]</scope>
    <source>
        <strain evidence="9 10">NST_G2</strain>
    </source>
</reference>
<reference evidence="11" key="1">
    <citation type="submission" date="2016-06" db="UniProtKB">
        <authorList>
            <consortium name="WormBaseParasite"/>
        </authorList>
    </citation>
    <scope>IDENTIFICATION</scope>
</reference>
<feature type="region of interest" description="Disordered" evidence="8">
    <location>
        <begin position="73"/>
        <end position="96"/>
    </location>
</feature>
<evidence type="ECO:0000313" key="9">
    <source>
        <dbReference type="EMBL" id="VDM01161.1"/>
    </source>
</evidence>
<dbReference type="InterPro" id="IPR043458">
    <property type="entry name" value="GPR158/179"/>
</dbReference>
<evidence type="ECO:0000313" key="10">
    <source>
        <dbReference type="Proteomes" id="UP000275846"/>
    </source>
</evidence>
<evidence type="ECO:0000313" key="11">
    <source>
        <dbReference type="WBParaSite" id="SSLN_0001533401-mRNA-1"/>
    </source>
</evidence>
<evidence type="ECO:0000256" key="4">
    <source>
        <dbReference type="ARBA" id="ARBA00023040"/>
    </source>
</evidence>
<dbReference type="PANTHER" id="PTHR32546:SF26">
    <property type="entry name" value="SMOG, ISOFORM D"/>
    <property type="match status" value="1"/>
</dbReference>
<dbReference type="Proteomes" id="UP000275846">
    <property type="component" value="Unassembled WGS sequence"/>
</dbReference>
<protein>
    <submittedName>
        <fullName evidence="11">KCNQ_channel domain-containing protein</fullName>
    </submittedName>
</protein>
<keyword evidence="10" id="KW-1185">Reference proteome</keyword>
<keyword evidence="7" id="KW-0807">Transducer</keyword>
<dbReference type="GO" id="GO:0004930">
    <property type="term" value="F:G protein-coupled receptor activity"/>
    <property type="evidence" value="ECO:0007669"/>
    <property type="project" value="UniProtKB-KW"/>
</dbReference>
<evidence type="ECO:0000256" key="3">
    <source>
        <dbReference type="ARBA" id="ARBA00022475"/>
    </source>
</evidence>
<organism evidence="11">
    <name type="scientific">Schistocephalus solidus</name>
    <name type="common">Tapeworm</name>
    <dbReference type="NCBI Taxonomy" id="70667"/>
    <lineage>
        <taxon>Eukaryota</taxon>
        <taxon>Metazoa</taxon>
        <taxon>Spiralia</taxon>
        <taxon>Lophotrochozoa</taxon>
        <taxon>Platyhelminthes</taxon>
        <taxon>Cestoda</taxon>
        <taxon>Eucestoda</taxon>
        <taxon>Diphyllobothriidea</taxon>
        <taxon>Diphyllobothriidae</taxon>
        <taxon>Schistocephalus</taxon>
    </lineage>
</organism>
<evidence type="ECO:0000256" key="1">
    <source>
        <dbReference type="ARBA" id="ARBA00004651"/>
    </source>
</evidence>
<sequence>MSFVVRGRGMVGAVPGASAAPHLVTNKLRLASNGEIDLADVNLADMDPEVIRRELKRLYTAIEIYKTKAMRRDNPHISKRRGGRKQRRSPSASSEWTDAGLASEKLEVVSKSAPKLTFEFYLKTAILRAVPFQLSSEPEDVLFTVFSSICYANFSPPPRRFSLQPFHKKHHAYPGNVQMSGEVASIGGGDAGSVTNANWSDHVPLERSTTSASKAFSTFGMRSHTSGSNSAYPSMALDEETSRVSEESLNSLEEQSNNPGSPQLKGHQHHFGRSAGGCRSSRSGLLD</sequence>
<keyword evidence="5" id="KW-0675">Receptor</keyword>
<feature type="region of interest" description="Disordered" evidence="8">
    <location>
        <begin position="220"/>
        <end position="287"/>
    </location>
</feature>
<comment type="similarity">
    <text evidence="2">Belongs to the G-protein coupled receptor 3 family.</text>
</comment>
<dbReference type="PANTHER" id="PTHR32546">
    <property type="entry name" value="G-PROTEIN COUPLED RECEPTOR 158-RELATED"/>
    <property type="match status" value="1"/>
</dbReference>
<comment type="subcellular location">
    <subcellularLocation>
        <location evidence="1">Cell membrane</location>
        <topology evidence="1">Multi-pass membrane protein</topology>
    </subcellularLocation>
</comment>
<dbReference type="STRING" id="70667.A0A183TE77"/>
<evidence type="ECO:0000256" key="2">
    <source>
        <dbReference type="ARBA" id="ARBA00007242"/>
    </source>
</evidence>
<dbReference type="OrthoDB" id="5823771at2759"/>
<proteinExistence type="inferred from homology"/>
<feature type="compositionally biased region" description="Low complexity" evidence="8">
    <location>
        <begin position="247"/>
        <end position="258"/>
    </location>
</feature>
<gene>
    <name evidence="9" type="ORF">SSLN_LOCUS14775</name>
</gene>
<dbReference type="WBParaSite" id="SSLN_0001533401-mRNA-1">
    <property type="protein sequence ID" value="SSLN_0001533401-mRNA-1"/>
    <property type="gene ID" value="SSLN_0001533401"/>
</dbReference>